<dbReference type="Proteomes" id="UP000050863">
    <property type="component" value="Unassembled WGS sequence"/>
</dbReference>
<organism evidence="2 3">
    <name type="scientific">Bradyrhizobium jicamae</name>
    <dbReference type="NCBI Taxonomy" id="280332"/>
    <lineage>
        <taxon>Bacteria</taxon>
        <taxon>Pseudomonadati</taxon>
        <taxon>Pseudomonadota</taxon>
        <taxon>Alphaproteobacteria</taxon>
        <taxon>Hyphomicrobiales</taxon>
        <taxon>Nitrobacteraceae</taxon>
        <taxon>Bradyrhizobium</taxon>
    </lineage>
</organism>
<gene>
    <name evidence="2" type="ORF">CQ12_25685</name>
</gene>
<keyword evidence="1" id="KW-1133">Transmembrane helix</keyword>
<protein>
    <recommendedName>
        <fullName evidence="4">DUF4760 domain-containing protein</fullName>
    </recommendedName>
</protein>
<evidence type="ECO:0008006" key="4">
    <source>
        <dbReference type="Google" id="ProtNLM"/>
    </source>
</evidence>
<comment type="caution">
    <text evidence="2">The sequence shown here is derived from an EMBL/GenBank/DDBJ whole genome shotgun (WGS) entry which is preliminary data.</text>
</comment>
<keyword evidence="3" id="KW-1185">Reference proteome</keyword>
<reference evidence="2 3" key="1">
    <citation type="submission" date="2014-03" db="EMBL/GenBank/DDBJ databases">
        <title>Bradyrhizobium valentinum sp. nov., isolated from effective nodules of Lupinus mariae-josephae, a lupine endemic of basic-lime soils in Eastern Spain.</title>
        <authorList>
            <person name="Duran D."/>
            <person name="Rey L."/>
            <person name="Navarro A."/>
            <person name="Busquets A."/>
            <person name="Imperial J."/>
            <person name="Ruiz-Argueso T."/>
        </authorList>
    </citation>
    <scope>NUCLEOTIDE SEQUENCE [LARGE SCALE GENOMIC DNA]</scope>
    <source>
        <strain evidence="2 3">PAC68</strain>
    </source>
</reference>
<evidence type="ECO:0000313" key="3">
    <source>
        <dbReference type="Proteomes" id="UP000050863"/>
    </source>
</evidence>
<keyword evidence="1" id="KW-0472">Membrane</keyword>
<sequence>MIAMSQPSFWWQRYGTLAQMAQAAVALLGFVAILFQINEIRTGNRASSARQAFLGYTDLAFKNPKFAQPDYEKIKAAGRDEQVQYESFVTYFLYACEEAIGAFAGKREWLASCDYDLKPHLPFLCEKNAAQPAYLATYGAETQQWIKTSLKTASVTPPDCKLGKT</sequence>
<proteinExistence type="predicted"/>
<evidence type="ECO:0000256" key="1">
    <source>
        <dbReference type="SAM" id="Phobius"/>
    </source>
</evidence>
<name>A0A0R3KET3_9BRAD</name>
<keyword evidence="1" id="KW-0812">Transmembrane</keyword>
<dbReference type="EMBL" id="LLXZ01000219">
    <property type="protein sequence ID" value="KRQ94184.1"/>
    <property type="molecule type" value="Genomic_DNA"/>
</dbReference>
<dbReference type="STRING" id="280332.CQ12_25685"/>
<evidence type="ECO:0000313" key="2">
    <source>
        <dbReference type="EMBL" id="KRQ94184.1"/>
    </source>
</evidence>
<accession>A0A0R3KET3</accession>
<dbReference type="AlphaFoldDB" id="A0A0R3KET3"/>
<feature type="transmembrane region" description="Helical" evidence="1">
    <location>
        <begin position="20"/>
        <end position="37"/>
    </location>
</feature>